<evidence type="ECO:0000313" key="15">
    <source>
        <dbReference type="RefSeq" id="XP_008799909.1"/>
    </source>
</evidence>
<keyword evidence="9" id="KW-0812">Transmembrane</keyword>
<evidence type="ECO:0000256" key="8">
    <source>
        <dbReference type="ARBA" id="ARBA00022640"/>
    </source>
</evidence>
<evidence type="ECO:0000256" key="5">
    <source>
        <dbReference type="ARBA" id="ARBA00022448"/>
    </source>
</evidence>
<evidence type="ECO:0000256" key="13">
    <source>
        <dbReference type="ARBA" id="ARBA00023136"/>
    </source>
</evidence>
<evidence type="ECO:0000256" key="3">
    <source>
        <dbReference type="ARBA" id="ARBA00004441"/>
    </source>
</evidence>
<evidence type="ECO:0000256" key="2">
    <source>
        <dbReference type="ARBA" id="ARBA00004396"/>
    </source>
</evidence>
<comment type="subcellular location">
    <subcellularLocation>
        <location evidence="2">Plastid</location>
        <location evidence="2">Chloroplast outer membrane</location>
        <topology evidence="2">Multi-pass membrane protein</topology>
    </subcellularLocation>
    <subcellularLocation>
        <location evidence="3">Plastid</location>
        <location evidence="3">Etioplast membrane</location>
        <topology evidence="3">Multi-pass membrane protein</topology>
    </subcellularLocation>
</comment>
<reference evidence="15" key="1">
    <citation type="submission" date="2025-08" db="UniProtKB">
        <authorList>
            <consortium name="RefSeq"/>
        </authorList>
    </citation>
    <scope>IDENTIFICATION</scope>
    <source>
        <tissue evidence="15">Young leaves</tissue>
    </source>
</reference>
<sequence>MKATVKGRYEVDKSSATATFAVNAGDLKLKASMTDATFVQGPSLNGLALSLEKPGSFIIDYNVPKKDVRFQFMNSARVLDKTVNLTYTHARGDNRVGIDGSVAFDPANKVSVSYALDSGNCKVKYVYTHGVLRRTVLEPCYDVSKNSWDFAVTRKFEGGDSLKATYQTSSKHLGLEWNRESKFNGSFKHCLICLCEDMYLSSGEESVYEIRINTVV</sequence>
<evidence type="ECO:0000313" key="14">
    <source>
        <dbReference type="Proteomes" id="UP000228380"/>
    </source>
</evidence>
<keyword evidence="12" id="KW-0626">Porin</keyword>
<dbReference type="GO" id="GO:0034765">
    <property type="term" value="P:regulation of monoatomic ion transmembrane transport"/>
    <property type="evidence" value="ECO:0007669"/>
    <property type="project" value="InterPro"/>
</dbReference>
<dbReference type="PANTHER" id="PTHR35284">
    <property type="entry name" value="OUTER ENVELOPE PORE PROTEIN 24A, CHLOROPLASTIC-RELATED"/>
    <property type="match status" value="1"/>
</dbReference>
<dbReference type="GO" id="GO:0022843">
    <property type="term" value="F:voltage-gated monoatomic cation channel activity"/>
    <property type="evidence" value="ECO:0007669"/>
    <property type="project" value="InterPro"/>
</dbReference>
<accession>A0A8B7CID8</accession>
<dbReference type="RefSeq" id="XP_008799909.1">
    <property type="nucleotide sequence ID" value="XM_008801687.4"/>
</dbReference>
<dbReference type="GO" id="GO:0046930">
    <property type="term" value="C:pore complex"/>
    <property type="evidence" value="ECO:0007669"/>
    <property type="project" value="UniProtKB-KW"/>
</dbReference>
<evidence type="ECO:0000256" key="11">
    <source>
        <dbReference type="ARBA" id="ARBA00023065"/>
    </source>
</evidence>
<protein>
    <submittedName>
        <fullName evidence="15">Outer envelope pore protein 24A, chloroplastic-like isoform X1</fullName>
    </submittedName>
</protein>
<keyword evidence="11" id="KW-0406">Ion transport</keyword>
<proteinExistence type="predicted"/>
<dbReference type="GeneID" id="103714443"/>
<name>A0A8B7CID8_PHODC</name>
<dbReference type="GO" id="GO:0009707">
    <property type="term" value="C:chloroplast outer membrane"/>
    <property type="evidence" value="ECO:0007669"/>
    <property type="project" value="UniProtKB-SubCell"/>
</dbReference>
<keyword evidence="6" id="KW-1134">Transmembrane beta strand</keyword>
<keyword evidence="14" id="KW-1185">Reference proteome</keyword>
<dbReference type="PANTHER" id="PTHR35284:SF1">
    <property type="entry name" value="OUTER ENVELOPE PORE PROTEIN 24A, CHLOROPLASTIC-RELATED"/>
    <property type="match status" value="1"/>
</dbReference>
<dbReference type="InterPro" id="IPR034626">
    <property type="entry name" value="OEP24"/>
</dbReference>
<comment type="subunit">
    <text evidence="4">Homooligomers form large rather nonselective pores in plastidial outer membranes.</text>
</comment>
<keyword evidence="10" id="KW-1002">Plastid outer membrane</keyword>
<evidence type="ECO:0000256" key="6">
    <source>
        <dbReference type="ARBA" id="ARBA00022452"/>
    </source>
</evidence>
<dbReference type="GO" id="GO:0034426">
    <property type="term" value="C:etioplast membrane"/>
    <property type="evidence" value="ECO:0007669"/>
    <property type="project" value="UniProtKB-SubCell"/>
</dbReference>
<dbReference type="Proteomes" id="UP000228380">
    <property type="component" value="Unplaced"/>
</dbReference>
<evidence type="ECO:0000256" key="7">
    <source>
        <dbReference type="ARBA" id="ARBA00022528"/>
    </source>
</evidence>
<gene>
    <name evidence="15" type="primary">LOC103714443</name>
</gene>
<evidence type="ECO:0000256" key="10">
    <source>
        <dbReference type="ARBA" id="ARBA00022805"/>
    </source>
</evidence>
<dbReference type="GO" id="GO:0015288">
    <property type="term" value="F:porin activity"/>
    <property type="evidence" value="ECO:0007669"/>
    <property type="project" value="UniProtKB-KW"/>
</dbReference>
<keyword evidence="5" id="KW-0813">Transport</keyword>
<keyword evidence="7" id="KW-0150">Chloroplast</keyword>
<evidence type="ECO:0000256" key="9">
    <source>
        <dbReference type="ARBA" id="ARBA00022692"/>
    </source>
</evidence>
<comment type="function">
    <text evidence="1">High-conductance voltage-dependent solute channel with a slight selectivity for cations transporting triosephosphates, dicarboxylic acids, ATP, inorganic phosphate (Pi), sugars, and positively or negatively charged amino acids.</text>
</comment>
<evidence type="ECO:0000256" key="1">
    <source>
        <dbReference type="ARBA" id="ARBA00002327"/>
    </source>
</evidence>
<dbReference type="OrthoDB" id="1185978at2759"/>
<evidence type="ECO:0000256" key="4">
    <source>
        <dbReference type="ARBA" id="ARBA00011593"/>
    </source>
</evidence>
<organism evidence="14 15">
    <name type="scientific">Phoenix dactylifera</name>
    <name type="common">Date palm</name>
    <dbReference type="NCBI Taxonomy" id="42345"/>
    <lineage>
        <taxon>Eukaryota</taxon>
        <taxon>Viridiplantae</taxon>
        <taxon>Streptophyta</taxon>
        <taxon>Embryophyta</taxon>
        <taxon>Tracheophyta</taxon>
        <taxon>Spermatophyta</taxon>
        <taxon>Magnoliopsida</taxon>
        <taxon>Liliopsida</taxon>
        <taxon>Arecaceae</taxon>
        <taxon>Coryphoideae</taxon>
        <taxon>Phoeniceae</taxon>
        <taxon>Phoenix</taxon>
    </lineage>
</organism>
<keyword evidence="13" id="KW-0472">Membrane</keyword>
<dbReference type="KEGG" id="pda:103714443"/>
<keyword evidence="8" id="KW-0934">Plastid</keyword>
<dbReference type="AlphaFoldDB" id="A0A8B7CID8"/>
<evidence type="ECO:0000256" key="12">
    <source>
        <dbReference type="ARBA" id="ARBA00023114"/>
    </source>
</evidence>